<organism evidence="2 3">
    <name type="scientific">Gibberella fujikuroi (strain CBS 195.34 / IMI 58289 / NRRL A-6831)</name>
    <name type="common">Bakanae and foot rot disease fungus</name>
    <name type="synonym">Fusarium fujikuroi</name>
    <dbReference type="NCBI Taxonomy" id="1279085"/>
    <lineage>
        <taxon>Eukaryota</taxon>
        <taxon>Fungi</taxon>
        <taxon>Dikarya</taxon>
        <taxon>Ascomycota</taxon>
        <taxon>Pezizomycotina</taxon>
        <taxon>Sordariomycetes</taxon>
        <taxon>Hypocreomycetidae</taxon>
        <taxon>Hypocreales</taxon>
        <taxon>Nectriaceae</taxon>
        <taxon>Fusarium</taxon>
        <taxon>Fusarium fujikuroi species complex</taxon>
    </lineage>
</organism>
<reference evidence="3" key="1">
    <citation type="journal article" date="2013" name="PLoS Pathog.">
        <title>Deciphering the cryptic genome: genome-wide analyses of the rice pathogen Fusarium fujikuroi reveal complex regulation of secondary metabolism and novel metabolites.</title>
        <authorList>
            <person name="Wiemann P."/>
            <person name="Sieber C.M."/>
            <person name="von Bargen K.W."/>
            <person name="Studt L."/>
            <person name="Niehaus E.M."/>
            <person name="Espino J.J."/>
            <person name="Huss K."/>
            <person name="Michielse C.B."/>
            <person name="Albermann S."/>
            <person name="Wagner D."/>
            <person name="Bergner S.V."/>
            <person name="Connolly L.R."/>
            <person name="Fischer A."/>
            <person name="Reuter G."/>
            <person name="Kleigrewe K."/>
            <person name="Bald T."/>
            <person name="Wingfield B.D."/>
            <person name="Ophir R."/>
            <person name="Freeman S."/>
            <person name="Hippler M."/>
            <person name="Smith K.M."/>
            <person name="Brown D.W."/>
            <person name="Proctor R.H."/>
            <person name="Munsterkotter M."/>
            <person name="Freitag M."/>
            <person name="Humpf H.U."/>
            <person name="Guldener U."/>
            <person name="Tudzynski B."/>
        </authorList>
    </citation>
    <scope>NUCLEOTIDE SEQUENCE [LARGE SCALE GENOMIC DNA]</scope>
    <source>
        <strain evidence="3">CBS 195.34 / IMI 58289 / NRRL A-6831</strain>
    </source>
</reference>
<accession>S0EFK3</accession>
<dbReference type="HOGENOM" id="CLU_2776120_0_0_1"/>
<gene>
    <name evidence="2" type="ORF">FFUJ_09398</name>
</gene>
<dbReference type="VEuPathDB" id="FungiDB:FFUJ_09398"/>
<evidence type="ECO:0000313" key="3">
    <source>
        <dbReference type="Proteomes" id="UP000016800"/>
    </source>
</evidence>
<dbReference type="AlphaFoldDB" id="S0EFK3"/>
<protein>
    <submittedName>
        <fullName evidence="2">Uncharacterized protein</fullName>
    </submittedName>
</protein>
<keyword evidence="3" id="KW-1185">Reference proteome</keyword>
<keyword evidence="1" id="KW-0175">Coiled coil</keyword>
<evidence type="ECO:0000256" key="1">
    <source>
        <dbReference type="SAM" id="Coils"/>
    </source>
</evidence>
<dbReference type="Proteomes" id="UP000016800">
    <property type="component" value="Chromosome IX"/>
</dbReference>
<dbReference type="EMBL" id="HF679031">
    <property type="protein sequence ID" value="CCT73781.1"/>
    <property type="molecule type" value="Genomic_DNA"/>
</dbReference>
<evidence type="ECO:0000313" key="2">
    <source>
        <dbReference type="EMBL" id="CCT73781.1"/>
    </source>
</evidence>
<dbReference type="GeneID" id="35402866"/>
<name>S0EFK3_GIBF5</name>
<proteinExistence type="predicted"/>
<feature type="coiled-coil region" evidence="1">
    <location>
        <begin position="29"/>
        <end position="59"/>
    </location>
</feature>
<sequence length="69" mass="7924">MLILNLQLAYFGCEAFKAAIDDLDARHVMDFARHEADVLEELAKKENEKDEDIVALKNLFQFIGKRSLV</sequence>
<dbReference type="RefSeq" id="XP_023435859.1">
    <property type="nucleotide sequence ID" value="XM_023568704.1"/>
</dbReference>